<protein>
    <submittedName>
        <fullName evidence="1">Uncharacterized protein</fullName>
    </submittedName>
</protein>
<evidence type="ECO:0000313" key="2">
    <source>
        <dbReference type="Proteomes" id="UP001556118"/>
    </source>
</evidence>
<accession>A0ABV3RAR2</accession>
<dbReference type="RefSeq" id="WP_367772395.1">
    <property type="nucleotide sequence ID" value="NZ_JBFNXR010000022.1"/>
</dbReference>
<sequence>MSAEEKILHKMLIDARDRTYAHSDGDHSDITGSIWRSDLGEGRTSILSMEGGELLLFDQGQVQAIHTFPWKVRHHVDKAVQHYPAPRDALPILTIDASSAGRAGDIGSGSLVSPNSAVAAYPVPWDRL</sequence>
<reference evidence="1 2" key="1">
    <citation type="submission" date="2024-06" db="EMBL/GenBank/DDBJ databases">
        <title>Novosphingobium rhizovicinus M1R2S20.</title>
        <authorList>
            <person name="Sun J.-Q."/>
        </authorList>
    </citation>
    <scope>NUCLEOTIDE SEQUENCE [LARGE SCALE GENOMIC DNA]</scope>
    <source>
        <strain evidence="1 2">M1R2S20</strain>
    </source>
</reference>
<evidence type="ECO:0000313" key="1">
    <source>
        <dbReference type="EMBL" id="MEW9855169.1"/>
    </source>
</evidence>
<dbReference type="Proteomes" id="UP001556118">
    <property type="component" value="Unassembled WGS sequence"/>
</dbReference>
<name>A0ABV3RAR2_9SPHN</name>
<gene>
    <name evidence="1" type="ORF">ABUH87_08245</name>
</gene>
<dbReference type="EMBL" id="JBFNXR010000022">
    <property type="protein sequence ID" value="MEW9855169.1"/>
    <property type="molecule type" value="Genomic_DNA"/>
</dbReference>
<organism evidence="1 2">
    <name type="scientific">Novosphingobium rhizovicinum</name>
    <dbReference type="NCBI Taxonomy" id="3228928"/>
    <lineage>
        <taxon>Bacteria</taxon>
        <taxon>Pseudomonadati</taxon>
        <taxon>Pseudomonadota</taxon>
        <taxon>Alphaproteobacteria</taxon>
        <taxon>Sphingomonadales</taxon>
        <taxon>Sphingomonadaceae</taxon>
        <taxon>Novosphingobium</taxon>
    </lineage>
</organism>
<comment type="caution">
    <text evidence="1">The sequence shown here is derived from an EMBL/GenBank/DDBJ whole genome shotgun (WGS) entry which is preliminary data.</text>
</comment>
<keyword evidence="2" id="KW-1185">Reference proteome</keyword>
<proteinExistence type="predicted"/>